<feature type="domain" description="HTH luxR-type" evidence="2">
    <location>
        <begin position="1"/>
        <end position="62"/>
    </location>
</feature>
<sequence>MIELDGRERELLKLLAAGMTDESAAVRLGISARSVRRMMSGVMDRLGARSRFQAGILLRDLLPDRVCGCAGACRGGRREPPAGGGRGAARGGVRR</sequence>
<name>A0A919S663_9ACTN</name>
<dbReference type="Proteomes" id="UP000681340">
    <property type="component" value="Unassembled WGS sequence"/>
</dbReference>
<dbReference type="InterPro" id="IPR036388">
    <property type="entry name" value="WH-like_DNA-bd_sf"/>
</dbReference>
<dbReference type="PROSITE" id="PS50043">
    <property type="entry name" value="HTH_LUXR_2"/>
    <property type="match status" value="1"/>
</dbReference>
<dbReference type="CDD" id="cd06170">
    <property type="entry name" value="LuxR_C_like"/>
    <property type="match status" value="1"/>
</dbReference>
<dbReference type="GO" id="GO:0006355">
    <property type="term" value="P:regulation of DNA-templated transcription"/>
    <property type="evidence" value="ECO:0007669"/>
    <property type="project" value="InterPro"/>
</dbReference>
<comment type="caution">
    <text evidence="3">The sequence shown here is derived from an EMBL/GenBank/DDBJ whole genome shotgun (WGS) entry which is preliminary data.</text>
</comment>
<evidence type="ECO:0000313" key="3">
    <source>
        <dbReference type="EMBL" id="GIM66061.1"/>
    </source>
</evidence>
<dbReference type="EMBL" id="BOQL01000018">
    <property type="protein sequence ID" value="GIM66061.1"/>
    <property type="molecule type" value="Genomic_DNA"/>
</dbReference>
<feature type="compositionally biased region" description="Gly residues" evidence="1">
    <location>
        <begin position="82"/>
        <end position="95"/>
    </location>
</feature>
<dbReference type="SUPFAM" id="SSF46894">
    <property type="entry name" value="C-terminal effector domain of the bipartite response regulators"/>
    <property type="match status" value="1"/>
</dbReference>
<evidence type="ECO:0000313" key="4">
    <source>
        <dbReference type="Proteomes" id="UP000681340"/>
    </source>
</evidence>
<proteinExistence type="predicted"/>
<dbReference type="PRINTS" id="PR00038">
    <property type="entry name" value="HTHLUXR"/>
</dbReference>
<reference evidence="3" key="1">
    <citation type="submission" date="2021-03" db="EMBL/GenBank/DDBJ databases">
        <title>Whole genome shotgun sequence of Actinoplanes auranticolor NBRC 12245.</title>
        <authorList>
            <person name="Komaki H."/>
            <person name="Tamura T."/>
        </authorList>
    </citation>
    <scope>NUCLEOTIDE SEQUENCE</scope>
    <source>
        <strain evidence="3">NBRC 12245</strain>
    </source>
</reference>
<keyword evidence="4" id="KW-1185">Reference proteome</keyword>
<organism evidence="3 4">
    <name type="scientific">Actinoplanes auranticolor</name>
    <dbReference type="NCBI Taxonomy" id="47988"/>
    <lineage>
        <taxon>Bacteria</taxon>
        <taxon>Bacillati</taxon>
        <taxon>Actinomycetota</taxon>
        <taxon>Actinomycetes</taxon>
        <taxon>Micromonosporales</taxon>
        <taxon>Micromonosporaceae</taxon>
        <taxon>Actinoplanes</taxon>
    </lineage>
</organism>
<accession>A0A919S663</accession>
<protein>
    <recommendedName>
        <fullName evidence="2">HTH luxR-type domain-containing protein</fullName>
    </recommendedName>
</protein>
<dbReference type="Gene3D" id="1.10.10.10">
    <property type="entry name" value="Winged helix-like DNA-binding domain superfamily/Winged helix DNA-binding domain"/>
    <property type="match status" value="1"/>
</dbReference>
<gene>
    <name evidence="3" type="ORF">Aau02nite_21500</name>
</gene>
<dbReference type="GO" id="GO:0003677">
    <property type="term" value="F:DNA binding"/>
    <property type="evidence" value="ECO:0007669"/>
    <property type="project" value="InterPro"/>
</dbReference>
<feature type="region of interest" description="Disordered" evidence="1">
    <location>
        <begin position="75"/>
        <end position="95"/>
    </location>
</feature>
<evidence type="ECO:0000256" key="1">
    <source>
        <dbReference type="SAM" id="MobiDB-lite"/>
    </source>
</evidence>
<dbReference type="AlphaFoldDB" id="A0A919S663"/>
<dbReference type="InterPro" id="IPR000792">
    <property type="entry name" value="Tscrpt_reg_LuxR_C"/>
</dbReference>
<dbReference type="InterPro" id="IPR016032">
    <property type="entry name" value="Sig_transdc_resp-reg_C-effctor"/>
</dbReference>
<dbReference type="Pfam" id="PF00196">
    <property type="entry name" value="GerE"/>
    <property type="match status" value="1"/>
</dbReference>
<dbReference type="SMART" id="SM00421">
    <property type="entry name" value="HTH_LUXR"/>
    <property type="match status" value="1"/>
</dbReference>
<evidence type="ECO:0000259" key="2">
    <source>
        <dbReference type="PROSITE" id="PS50043"/>
    </source>
</evidence>